<dbReference type="Pfam" id="PF16528">
    <property type="entry name" value="Exo84_C"/>
    <property type="match status" value="1"/>
</dbReference>
<feature type="compositionally biased region" description="Low complexity" evidence="8">
    <location>
        <begin position="801"/>
        <end position="810"/>
    </location>
</feature>
<keyword evidence="6" id="KW-0653">Protein transport</keyword>
<feature type="compositionally biased region" description="Basic and acidic residues" evidence="8">
    <location>
        <begin position="361"/>
        <end position="374"/>
    </location>
</feature>
<gene>
    <name evidence="10" type="ORF">BT62DRAFT_1071208</name>
</gene>
<dbReference type="GeneID" id="66101027"/>
<dbReference type="InterPro" id="IPR042560">
    <property type="entry name" value="Exo84_C_2"/>
</dbReference>
<dbReference type="InterPro" id="IPR016159">
    <property type="entry name" value="Cullin_repeat-like_dom_sf"/>
</dbReference>
<feature type="region of interest" description="Disordered" evidence="8">
    <location>
        <begin position="646"/>
        <end position="728"/>
    </location>
</feature>
<keyword evidence="11" id="KW-1185">Reference proteome</keyword>
<dbReference type="GO" id="GO:0006887">
    <property type="term" value="P:exocytosis"/>
    <property type="evidence" value="ECO:0007669"/>
    <property type="project" value="UniProtKB-KW"/>
</dbReference>
<evidence type="ECO:0000256" key="7">
    <source>
        <dbReference type="SAM" id="Coils"/>
    </source>
</evidence>
<evidence type="ECO:0000256" key="1">
    <source>
        <dbReference type="ARBA" id="ARBA00004398"/>
    </source>
</evidence>
<feature type="region of interest" description="Disordered" evidence="8">
    <location>
        <begin position="763"/>
        <end position="853"/>
    </location>
</feature>
<evidence type="ECO:0000256" key="4">
    <source>
        <dbReference type="ARBA" id="ARBA00022448"/>
    </source>
</evidence>
<dbReference type="PANTHER" id="PTHR21426">
    <property type="entry name" value="EXOCYST COMPLEX COMPONENT 8"/>
    <property type="match status" value="1"/>
</dbReference>
<dbReference type="InterPro" id="IPR042561">
    <property type="entry name" value="Exo84_C_1"/>
</dbReference>
<feature type="region of interest" description="Disordered" evidence="8">
    <location>
        <begin position="361"/>
        <end position="380"/>
    </location>
</feature>
<dbReference type="OrthoDB" id="642193at2759"/>
<protein>
    <recommendedName>
        <fullName evidence="3">Exocyst complex component EXO84</fullName>
    </recommendedName>
</protein>
<dbReference type="Gene3D" id="2.30.29.30">
    <property type="entry name" value="Pleckstrin-homology domain (PH domain)/Phosphotyrosine-binding domain (PTB)"/>
    <property type="match status" value="1"/>
</dbReference>
<dbReference type="InterPro" id="IPR032403">
    <property type="entry name" value="Exo84_C"/>
</dbReference>
<comment type="caution">
    <text evidence="10">The sequence shown here is derived from an EMBL/GenBank/DDBJ whole genome shotgun (WGS) entry which is preliminary data.</text>
</comment>
<comment type="subcellular location">
    <subcellularLocation>
        <location evidence="1">Cytoplasmic vesicle</location>
        <location evidence="1">Secretory vesicle</location>
    </subcellularLocation>
</comment>
<evidence type="ECO:0000256" key="5">
    <source>
        <dbReference type="ARBA" id="ARBA00022483"/>
    </source>
</evidence>
<feature type="coiled-coil region" evidence="7">
    <location>
        <begin position="124"/>
        <end position="187"/>
    </location>
</feature>
<feature type="compositionally biased region" description="Low complexity" evidence="8">
    <location>
        <begin position="665"/>
        <end position="728"/>
    </location>
</feature>
<dbReference type="SUPFAM" id="SSF50729">
    <property type="entry name" value="PH domain-like"/>
    <property type="match status" value="1"/>
</dbReference>
<dbReference type="SUPFAM" id="SSF74788">
    <property type="entry name" value="Cullin repeat-like"/>
    <property type="match status" value="1"/>
</dbReference>
<accession>A0A9P7W4Y0</accession>
<sequence>MQSLRTRRSQAPARKVQRSGTKLSKIAQGVTSRPRDSRKSRVDDKIKKRMSMRYADISGPTELNVPPVPSLPIVEGITDGFQNEVVGDKIGSQDDAAATAAENDKKLLDEDDFDPDAYLKLKLANSTEAEVKSLQSSLRGAKDDTATDLQKNVFQNYAEFVLISKEISTLENEMIELKESLSEYKSMPSLLHIPDPTSTSSSTMTSYRRSSVADLRIMYFNQMQALHAQIEGSAKFAPTTPGRHVIGEVEGVLSLNAATYKVVGKVKFVVLDDAVLVARRRRRNGPDSRSGGSVSEGKLVAERCWPLSEMLVLDTKDSPSMTNVFKIRHGKETHVYRTESPADKKLLLQQLRHVAEELAAKKRKEREGEHERRKSLWQGAGDRSSGYNLDRMPPAEWIRELAAKVGEAPDAVAKDKLEREARWTSEWADDLTVAIALREWERATKLVEEGKEKLATVPSLAPKLPGLSSQLTAALLSSLSLVSNKKSTVISLISLLLRLNAGPAARATFLSMRTQIIKNLVRKIKFEGHIGTYIADLAIVTFTAIKHTADWFLASFKENEVASAFIDWAKSEIENYADVFRRQVFSSDVDPKVVEEGLKITYSQSKKARIVITLTPLSNIYSQLLEDYGLDFRFLLEELLAENVRESETNTKPAELNLQDIRIMPPKLSKSSSKLSPSLTSPISRRSPTPSASSARTQSSSSTSSGATTTAASATPTALSSAPPSGYSSASFYTPTPTTGVFLSSQTQMSSIPALPRARTPLSSTIPAYGSNTPPLSAPVLPVPFASPLPRRTRSPPPSASPLRPGTSSSTRERPPRSAKASPAPPPRSTNRPGSSTGHRPPPVAVPSREGMI</sequence>
<evidence type="ECO:0000256" key="6">
    <source>
        <dbReference type="ARBA" id="ARBA00022927"/>
    </source>
</evidence>
<evidence type="ECO:0000256" key="8">
    <source>
        <dbReference type="SAM" id="MobiDB-lite"/>
    </source>
</evidence>
<dbReference type="EMBL" id="MU250524">
    <property type="protein sequence ID" value="KAG7452025.1"/>
    <property type="molecule type" value="Genomic_DNA"/>
</dbReference>
<evidence type="ECO:0000313" key="11">
    <source>
        <dbReference type="Proteomes" id="UP000812287"/>
    </source>
</evidence>
<comment type="similarity">
    <text evidence="2">Belongs to the EXO84 family.</text>
</comment>
<evidence type="ECO:0000313" key="10">
    <source>
        <dbReference type="EMBL" id="KAG7452025.1"/>
    </source>
</evidence>
<dbReference type="GO" id="GO:0006893">
    <property type="term" value="P:Golgi to plasma membrane transport"/>
    <property type="evidence" value="ECO:0007669"/>
    <property type="project" value="TreeGrafter"/>
</dbReference>
<proteinExistence type="inferred from homology"/>
<evidence type="ECO:0000256" key="2">
    <source>
        <dbReference type="ARBA" id="ARBA00007210"/>
    </source>
</evidence>
<dbReference type="GO" id="GO:0015031">
    <property type="term" value="P:protein transport"/>
    <property type="evidence" value="ECO:0007669"/>
    <property type="project" value="UniProtKB-KW"/>
</dbReference>
<evidence type="ECO:0000259" key="9">
    <source>
        <dbReference type="Pfam" id="PF16528"/>
    </source>
</evidence>
<feature type="domain" description="Exocyst component Exo84 C-terminal" evidence="9">
    <location>
        <begin position="422"/>
        <end position="607"/>
    </location>
</feature>
<dbReference type="PANTHER" id="PTHR21426:SF12">
    <property type="entry name" value="EXOCYST COMPLEX COMPONENT 8"/>
    <property type="match status" value="1"/>
</dbReference>
<dbReference type="GO" id="GO:0030133">
    <property type="term" value="C:transport vesicle"/>
    <property type="evidence" value="ECO:0007669"/>
    <property type="project" value="UniProtKB-SubCell"/>
</dbReference>
<dbReference type="Pfam" id="PF25345">
    <property type="entry name" value="PH_EXO84"/>
    <property type="match status" value="1"/>
</dbReference>
<organism evidence="10 11">
    <name type="scientific">Guyanagaster necrorhizus</name>
    <dbReference type="NCBI Taxonomy" id="856835"/>
    <lineage>
        <taxon>Eukaryota</taxon>
        <taxon>Fungi</taxon>
        <taxon>Dikarya</taxon>
        <taxon>Basidiomycota</taxon>
        <taxon>Agaricomycotina</taxon>
        <taxon>Agaricomycetes</taxon>
        <taxon>Agaricomycetidae</taxon>
        <taxon>Agaricales</taxon>
        <taxon>Marasmiineae</taxon>
        <taxon>Physalacriaceae</taxon>
        <taxon>Guyanagaster</taxon>
    </lineage>
</organism>
<dbReference type="Gene3D" id="1.20.58.1220">
    <property type="entry name" value="Exo84p, C-terminal helical domain"/>
    <property type="match status" value="1"/>
</dbReference>
<feature type="compositionally biased region" description="Polar residues" evidence="8">
    <location>
        <begin position="763"/>
        <end position="775"/>
    </location>
</feature>
<keyword evidence="4" id="KW-0813">Transport</keyword>
<dbReference type="InterPro" id="IPR033961">
    <property type="entry name" value="Exo84"/>
</dbReference>
<keyword evidence="5" id="KW-0268">Exocytosis</keyword>
<dbReference type="InterPro" id="IPR011993">
    <property type="entry name" value="PH-like_dom_sf"/>
</dbReference>
<dbReference type="RefSeq" id="XP_043045525.1">
    <property type="nucleotide sequence ID" value="XM_043178733.1"/>
</dbReference>
<dbReference type="GO" id="GO:0000145">
    <property type="term" value="C:exocyst"/>
    <property type="evidence" value="ECO:0007669"/>
    <property type="project" value="InterPro"/>
</dbReference>
<keyword evidence="7" id="KW-0175">Coiled coil</keyword>
<dbReference type="Gene3D" id="1.20.58.1210">
    <property type="entry name" value="Exo84p, N-terminal helical domain"/>
    <property type="match status" value="1"/>
</dbReference>
<dbReference type="Pfam" id="PF08700">
    <property type="entry name" value="VPS51_Exo84_N"/>
    <property type="match status" value="1"/>
</dbReference>
<feature type="compositionally biased region" description="Basic and acidic residues" evidence="8">
    <location>
        <begin position="33"/>
        <end position="46"/>
    </location>
</feature>
<reference evidence="10" key="1">
    <citation type="submission" date="2020-11" db="EMBL/GenBank/DDBJ databases">
        <title>Adaptations for nitrogen fixation in a non-lichenized fungal sporocarp promotes dispersal by wood-feeding termites.</title>
        <authorList>
            <consortium name="DOE Joint Genome Institute"/>
            <person name="Koch R.A."/>
            <person name="Yoon G."/>
            <person name="Arayal U."/>
            <person name="Lail K."/>
            <person name="Amirebrahimi M."/>
            <person name="Labutti K."/>
            <person name="Lipzen A."/>
            <person name="Riley R."/>
            <person name="Barry K."/>
            <person name="Henrissat B."/>
            <person name="Grigoriev I.V."/>
            <person name="Herr J.R."/>
            <person name="Aime M.C."/>
        </authorList>
    </citation>
    <scope>NUCLEOTIDE SEQUENCE</scope>
    <source>
        <strain evidence="10">MCA 3950</strain>
    </source>
</reference>
<evidence type="ECO:0000256" key="3">
    <source>
        <dbReference type="ARBA" id="ARBA00021269"/>
    </source>
</evidence>
<name>A0A9P7W4Y0_9AGAR</name>
<dbReference type="Proteomes" id="UP000812287">
    <property type="component" value="Unassembled WGS sequence"/>
</dbReference>
<dbReference type="AlphaFoldDB" id="A0A9P7W4Y0"/>
<feature type="region of interest" description="Disordered" evidence="8">
    <location>
        <begin position="1"/>
        <end position="51"/>
    </location>
</feature>